<feature type="compositionally biased region" description="Low complexity" evidence="1">
    <location>
        <begin position="103"/>
        <end position="115"/>
    </location>
</feature>
<dbReference type="Proteomes" id="UP000001610">
    <property type="component" value="Unassembled WGS sequence"/>
</dbReference>
<evidence type="ECO:0000313" key="2">
    <source>
        <dbReference type="EMBL" id="EGX93770.1"/>
    </source>
</evidence>
<feature type="compositionally biased region" description="Basic and acidic residues" evidence="1">
    <location>
        <begin position="482"/>
        <end position="506"/>
    </location>
</feature>
<dbReference type="VEuPathDB" id="FungiDB:CCM_02039"/>
<dbReference type="AlphaFoldDB" id="G3JCA5"/>
<feature type="compositionally biased region" description="Basic and acidic residues" evidence="1">
    <location>
        <begin position="574"/>
        <end position="585"/>
    </location>
</feature>
<feature type="region of interest" description="Disordered" evidence="1">
    <location>
        <begin position="482"/>
        <end position="513"/>
    </location>
</feature>
<dbReference type="HOGENOM" id="CLU_466178_0_0_1"/>
<gene>
    <name evidence="2" type="ORF">CCM_02039</name>
</gene>
<evidence type="ECO:0000256" key="1">
    <source>
        <dbReference type="SAM" id="MobiDB-lite"/>
    </source>
</evidence>
<proteinExistence type="predicted"/>
<accession>G3JCA5</accession>
<organism evidence="2 3">
    <name type="scientific">Cordyceps militaris (strain CM01)</name>
    <name type="common">Caterpillar fungus</name>
    <dbReference type="NCBI Taxonomy" id="983644"/>
    <lineage>
        <taxon>Eukaryota</taxon>
        <taxon>Fungi</taxon>
        <taxon>Dikarya</taxon>
        <taxon>Ascomycota</taxon>
        <taxon>Pezizomycotina</taxon>
        <taxon>Sordariomycetes</taxon>
        <taxon>Hypocreomycetidae</taxon>
        <taxon>Hypocreales</taxon>
        <taxon>Cordycipitaceae</taxon>
        <taxon>Cordyceps</taxon>
    </lineage>
</organism>
<dbReference type="RefSeq" id="XP_006667256.1">
    <property type="nucleotide sequence ID" value="XM_006667193.1"/>
</dbReference>
<reference evidence="2 3" key="1">
    <citation type="journal article" date="2011" name="Genome Biol.">
        <title>Genome sequence of the insect pathogenic fungus Cordyceps militaris, a valued traditional Chinese medicine.</title>
        <authorList>
            <person name="Zheng P."/>
            <person name="Xia Y."/>
            <person name="Xiao G."/>
            <person name="Xiong C."/>
            <person name="Hu X."/>
            <person name="Zhang S."/>
            <person name="Zheng H."/>
            <person name="Huang Y."/>
            <person name="Zhou Y."/>
            <person name="Wang S."/>
            <person name="Zhao G.P."/>
            <person name="Liu X."/>
            <person name="St Leger R.J."/>
            <person name="Wang C."/>
        </authorList>
    </citation>
    <scope>NUCLEOTIDE SEQUENCE [LARGE SCALE GENOMIC DNA]</scope>
    <source>
        <strain evidence="2 3">CM01</strain>
    </source>
</reference>
<dbReference type="EMBL" id="JH126400">
    <property type="protein sequence ID" value="EGX93770.1"/>
    <property type="molecule type" value="Genomic_DNA"/>
</dbReference>
<feature type="region of interest" description="Disordered" evidence="1">
    <location>
        <begin position="103"/>
        <end position="126"/>
    </location>
</feature>
<keyword evidence="3" id="KW-1185">Reference proteome</keyword>
<sequence>MYELYSYRSASIYLLHDRLPPLACPLACPPSRVHLASSSVPVTTIGTKKIRLSSQSTSSTAMQCNMQQHSYMHASLAPWTMAFLFQHLNPSWSIPPTRTLTSLLASSPTPSSVTKKSNRLRPNSQPNRHLQLVGAKCHQVLRNSSFRQEEAFLFLPSQPIMYLHPADSLTPGSSPDSSGPAVQPKTWLAASSLRLANYSMSNQLLSRLTSRINGMFHFSFQQKSTRPPALLVHQPRRLVHCSTWHAIAHQRSGSLHDHSAIGNISQSVPSLSNHCACVVSVSDLPLANLRWRLIIIPVVQWACTKRARPANTSIDRPMAPPPDALPISKLLLCKAGPVWLRHNCRELLAVLGHASLCAHCLPRFLRVSVYQTINDHLNKSQSMNKLVGQPVAKPTPPLVMYGAHYRSLHACVGTYIDMCTPDGRLLPQLIGKTTTMPTSPTLPPTTFLAFTPETVITSRLADVLAAVSPFHTTNLKYHRFKERMGEKSQERRVEMRDKTTHDEDKPAPNNHSHRLCKEKLSDDIHYNVLTISKTRKQSSGCSPNWLGGSRHIYIYCILSGSNAQRLATPPPKASQKEEITSRSSV</sequence>
<name>G3JCA5_CORMM</name>
<feature type="region of interest" description="Disordered" evidence="1">
    <location>
        <begin position="565"/>
        <end position="585"/>
    </location>
</feature>
<protein>
    <submittedName>
        <fullName evidence="2">Uncharacterized protein</fullName>
    </submittedName>
</protein>
<dbReference type="InParanoid" id="G3JCA5"/>
<evidence type="ECO:0000313" key="3">
    <source>
        <dbReference type="Proteomes" id="UP000001610"/>
    </source>
</evidence>
<dbReference type="KEGG" id="cmt:CCM_02039"/>
<dbReference type="GeneID" id="18164068"/>